<keyword evidence="10" id="KW-0460">Magnesium</keyword>
<sequence>MPKRTDIQSVLVIGSGPIVIGQAAEFDYSGTQACRVLKAEGLRVILVNSNPATIMTDPEIADATYVEPITPEFVEKIIAKERPDALLPTLGGQTALNTAISLHESGTLEKHGVELIGANVEAIHKGEDRDQFKDVVEAVRGRIGHGESARSYICHSMDDVLAGVDELGGYPVVVRPSFTMGGAGSGFAHDEEELRRIAGQGLTLSPTTEVLLEESILGWKEYELELMRDKNDNVVVVCSIENFDPMGVHTGDSITVAPAMTLTDREYQILRDIGIAVIREVGVDTGGCNIQFAVNPEDGRVVVIEMNPRVSRSSALASKATGFPIAKIAAKLAVGYTLDEIPNDITEQTPASFEPTLDYVVVKAPRFAFEKFPAADSTLTTTMKSVGEAMAIGRNFTEAFNKALRSLEKKGSQFDFATPAAGPEEKAALLERAARPTDGRINTVMAAIRAGATQQEVFDATKIDPWFVDQLFLIKETADEIAAAPELSAALLAEAKRHGFSDAQIAAIRSLREDVVREVRHALGIRPVYKTVDTCAAEFAARTPYFYSSYDEESEVAPREKPAVIILGSGPNRIGQGIEFDYSCVHASFALSAAGYETVMVNCNPETVSTDYDTSDRLYFEPLTLEDVLEIVHAEQQAGPVAGVLVQLGGQTPLGLAQDLKDNGVPIVGTSPEAIELAEERGAFGRVLTEAGLPAPKYGTAFSFEQAKGIAAEINYPVMVRPSYVLGGRGMEIVYDEPSLESYLERHAGLIEKHPVLIDRFLDDAIEIDVDALYDGEELYLGGVMEHIEEAGIHSGDSACALPPITLGGYDIKRLRASTEAIARGVGVRGLINIQFAMAGDILYVLEANPRASRTVPFTSKATAVPLAKAAARISLGATVAELRAEGLLPAAGDGGDLPLDAPISVKEAVLPWNRFRDVQGRGVDTVLGPEMRSTGEVMGIDSVFGTSYAKSQAAAYGALPGKGRAFVSVANRDKRSLIFPARELVGMGFELLATSGTAEVLKRNGINARVVRKQSQGTGPAGEPTIVQLIQDGEVDLIVNTPYGTGGRLDGYDIRTAAVARAVPCLTTVQALAAAVQGIEALTRGEVSVRSLQEHAKHLIAARQG</sequence>
<dbReference type="Gene3D" id="3.30.1490.20">
    <property type="entry name" value="ATP-grasp fold, A domain"/>
    <property type="match status" value="1"/>
</dbReference>
<feature type="binding site" evidence="14">
    <location>
        <position position="291"/>
    </location>
    <ligand>
        <name>Mg(2+)</name>
        <dbReference type="ChEBI" id="CHEBI:18420"/>
        <label>1</label>
    </ligand>
</feature>
<feature type="binding site" evidence="14">
    <location>
        <position position="216"/>
    </location>
    <ligand>
        <name>ATP</name>
        <dbReference type="ChEBI" id="CHEBI:30616"/>
        <label>1</label>
    </ligand>
</feature>
<name>A0ABP6C1L3_9ACTN</name>
<proteinExistence type="inferred from homology"/>
<feature type="binding site" evidence="14">
    <location>
        <position position="291"/>
    </location>
    <ligand>
        <name>Mn(2+)</name>
        <dbReference type="ChEBI" id="CHEBI:29035"/>
        <label>1</label>
    </ligand>
</feature>
<evidence type="ECO:0000313" key="17">
    <source>
        <dbReference type="EMBL" id="GAA2593494.1"/>
    </source>
</evidence>
<keyword evidence="12" id="KW-0464">Manganese</keyword>
<feature type="binding site" evidence="14">
    <location>
        <position position="849"/>
    </location>
    <ligand>
        <name>Mg(2+)</name>
        <dbReference type="ChEBI" id="CHEBI:18420"/>
        <label>4</label>
    </ligand>
</feature>
<evidence type="ECO:0000256" key="10">
    <source>
        <dbReference type="ARBA" id="ARBA00022842"/>
    </source>
</evidence>
<feature type="binding site" evidence="14">
    <location>
        <position position="847"/>
    </location>
    <ligand>
        <name>Mn(2+)</name>
        <dbReference type="ChEBI" id="CHEBI:29035"/>
        <label>4</label>
    </ligand>
</feature>
<dbReference type="EC" id="6.3.5.5" evidence="14"/>
<dbReference type="SMART" id="SM01096">
    <property type="entry name" value="CPSase_L_D3"/>
    <property type="match status" value="1"/>
</dbReference>
<feature type="binding site" evidence="14">
    <location>
        <position position="182"/>
    </location>
    <ligand>
        <name>ATP</name>
        <dbReference type="ChEBI" id="CHEBI:30616"/>
        <label>1</label>
    </ligand>
</feature>
<dbReference type="SUPFAM" id="SSF48108">
    <property type="entry name" value="Carbamoyl phosphate synthetase, large subunit connection domain"/>
    <property type="match status" value="1"/>
</dbReference>
<feature type="domain" description="ATP-grasp" evidence="15">
    <location>
        <begin position="685"/>
        <end position="876"/>
    </location>
</feature>
<feature type="binding site" evidence="14">
    <location>
        <position position="214"/>
    </location>
    <ligand>
        <name>ATP</name>
        <dbReference type="ChEBI" id="CHEBI:30616"/>
        <label>1</label>
    </ligand>
</feature>
<dbReference type="Gene3D" id="1.10.1030.10">
    <property type="entry name" value="Carbamoyl-phosphate synthetase, large subunit oligomerisation domain"/>
    <property type="match status" value="1"/>
</dbReference>
<dbReference type="InterPro" id="IPR058047">
    <property type="entry name" value="CPSase_preATP-grasp"/>
</dbReference>
<comment type="subunit">
    <text evidence="14">Composed of two chains; the small (or glutamine) chain promotes the hydrolysis of glutamine to ammonia, which is used by the large (or ammonia) chain to synthesize carbamoyl phosphate. Tetramer of heterodimers (alpha,beta)4.</text>
</comment>
<feature type="binding site" evidence="14">
    <location>
        <position position="849"/>
    </location>
    <ligand>
        <name>Mn(2+)</name>
        <dbReference type="ChEBI" id="CHEBI:29035"/>
        <label>4</label>
    </ligand>
</feature>
<feature type="binding site" evidence="14">
    <location>
        <position position="835"/>
    </location>
    <ligand>
        <name>Mg(2+)</name>
        <dbReference type="ChEBI" id="CHEBI:18420"/>
        <label>3</label>
    </ligand>
</feature>
<feature type="binding site" evidence="14">
    <location>
        <position position="835"/>
    </location>
    <ligand>
        <name>ATP</name>
        <dbReference type="ChEBI" id="CHEBI:30616"/>
        <label>2</label>
    </ligand>
</feature>
<dbReference type="InterPro" id="IPR033937">
    <property type="entry name" value="MGS_CPS_CarB"/>
</dbReference>
<evidence type="ECO:0000256" key="14">
    <source>
        <dbReference type="HAMAP-Rule" id="MF_01210"/>
    </source>
</evidence>
<evidence type="ECO:0000256" key="4">
    <source>
        <dbReference type="ARBA" id="ARBA00022598"/>
    </source>
</evidence>
<comment type="pathway">
    <text evidence="14">Pyrimidine metabolism; UMP biosynthesis via de novo pathway; (S)-dihydroorotate from bicarbonate: step 1/3.</text>
</comment>
<feature type="binding site" evidence="14">
    <location>
        <position position="792"/>
    </location>
    <ligand>
        <name>ATP</name>
        <dbReference type="ChEBI" id="CHEBI:30616"/>
        <label>2</label>
    </ligand>
</feature>
<feature type="binding site" evidence="14">
    <location>
        <position position="305"/>
    </location>
    <ligand>
        <name>Mg(2+)</name>
        <dbReference type="ChEBI" id="CHEBI:18420"/>
        <label>1</label>
    </ligand>
</feature>
<dbReference type="PROSITE" id="PS00866">
    <property type="entry name" value="CPSASE_1"/>
    <property type="match status" value="2"/>
</dbReference>
<evidence type="ECO:0000256" key="2">
    <source>
        <dbReference type="ARBA" id="ARBA00009799"/>
    </source>
</evidence>
<dbReference type="InterPro" id="IPR013815">
    <property type="entry name" value="ATP_grasp_subdomain_1"/>
</dbReference>
<evidence type="ECO:0000256" key="9">
    <source>
        <dbReference type="ARBA" id="ARBA00022840"/>
    </source>
</evidence>
<keyword evidence="7 14" id="KW-0677">Repeat</keyword>
<dbReference type="InterPro" id="IPR005483">
    <property type="entry name" value="CPSase_dom"/>
</dbReference>
<keyword evidence="3 14" id="KW-0055">Arginine biosynthesis</keyword>
<dbReference type="Proteomes" id="UP001501447">
    <property type="component" value="Unassembled WGS sequence"/>
</dbReference>
<dbReference type="InterPro" id="IPR005479">
    <property type="entry name" value="CPAse_ATP-bd"/>
</dbReference>
<keyword evidence="6" id="KW-0479">Metal-binding</keyword>
<feature type="binding site" evidence="14">
    <location>
        <position position="291"/>
    </location>
    <ligand>
        <name>ATP</name>
        <dbReference type="ChEBI" id="CHEBI:30616"/>
        <label>1</label>
    </ligand>
</feature>
<dbReference type="PRINTS" id="PR00098">
    <property type="entry name" value="CPSASE"/>
</dbReference>
<keyword evidence="4 14" id="KW-0436">Ligase</keyword>
<keyword evidence="8 14" id="KW-0547">Nucleotide-binding</keyword>
<comment type="domain">
    <text evidence="14">The large subunit is composed of 2 ATP-grasp domains that are involved in binding the 2 ATP molecules needed for carbamoyl phosphate synthesis. The N-terminal ATP-grasp domain (referred to as the carboxyphosphate synthetic component) catalyzes the ATP-dependent phosphorylation of hydrogencarbonate to carboxyphosphate and the subsequent nucleophilic attack by ammonia to form a carbamate intermediate. The C-terminal ATP-grasp domain (referred to as the carbamoyl phosphate synthetic component) then catalyzes the phosphorylation of carbamate with the second ATP to form the end product carbamoyl phosphate. The reactive and unstable enzyme intermediates are sequentially channeled from one active site to the next through the interior of the protein over a distance of at least 96 A.</text>
</comment>
<organism evidence="17 18">
    <name type="scientific">Streptomyces axinellae</name>
    <dbReference type="NCBI Taxonomy" id="552788"/>
    <lineage>
        <taxon>Bacteria</taxon>
        <taxon>Bacillati</taxon>
        <taxon>Actinomycetota</taxon>
        <taxon>Actinomycetes</taxon>
        <taxon>Kitasatosporales</taxon>
        <taxon>Streptomycetaceae</taxon>
        <taxon>Streptomyces</taxon>
    </lineage>
</organism>
<feature type="binding site" evidence="14">
    <location>
        <position position="248"/>
    </location>
    <ligand>
        <name>ATP</name>
        <dbReference type="ChEBI" id="CHEBI:30616"/>
        <label>1</label>
    </ligand>
</feature>
<feature type="binding site" evidence="14">
    <location>
        <position position="767"/>
    </location>
    <ligand>
        <name>ATP</name>
        <dbReference type="ChEBI" id="CHEBI:30616"/>
        <label>2</label>
    </ligand>
</feature>
<evidence type="ECO:0000313" key="18">
    <source>
        <dbReference type="Proteomes" id="UP001501447"/>
    </source>
</evidence>
<dbReference type="InterPro" id="IPR005480">
    <property type="entry name" value="CPSase_lsu_oligo"/>
</dbReference>
<dbReference type="InterPro" id="IPR016185">
    <property type="entry name" value="PreATP-grasp_dom_sf"/>
</dbReference>
<evidence type="ECO:0000259" key="15">
    <source>
        <dbReference type="PROSITE" id="PS50975"/>
    </source>
</evidence>
<comment type="similarity">
    <text evidence="2 14">Belongs to the CarB family.</text>
</comment>
<dbReference type="Pfam" id="PF25596">
    <property type="entry name" value="CPSase_L_D1"/>
    <property type="match status" value="2"/>
</dbReference>
<feature type="binding site" evidence="14">
    <location>
        <position position="249"/>
    </location>
    <ligand>
        <name>ATP</name>
        <dbReference type="ChEBI" id="CHEBI:30616"/>
        <label>1</label>
    </ligand>
</feature>
<evidence type="ECO:0000256" key="11">
    <source>
        <dbReference type="ARBA" id="ARBA00022975"/>
    </source>
</evidence>
<comment type="pathway">
    <text evidence="1 14">Amino-acid biosynthesis; L-arginine biosynthesis; carbamoyl phosphate from bicarbonate: step 1/1.</text>
</comment>
<evidence type="ECO:0000256" key="1">
    <source>
        <dbReference type="ARBA" id="ARBA00005077"/>
    </source>
</evidence>
<feature type="binding site" evidence="14">
    <location>
        <position position="762"/>
    </location>
    <ligand>
        <name>ATP</name>
        <dbReference type="ChEBI" id="CHEBI:30616"/>
        <label>2</label>
    </ligand>
</feature>
<feature type="binding site" evidence="14">
    <location>
        <position position="795"/>
    </location>
    <ligand>
        <name>ATP</name>
        <dbReference type="ChEBI" id="CHEBI:30616"/>
        <label>2</label>
    </ligand>
</feature>
<dbReference type="InterPro" id="IPR011761">
    <property type="entry name" value="ATP-grasp"/>
</dbReference>
<feature type="binding site" evidence="14">
    <location>
        <position position="847"/>
    </location>
    <ligand>
        <name>Mn(2+)</name>
        <dbReference type="ChEBI" id="CHEBI:29035"/>
        <label>3</label>
    </ligand>
</feature>
<comment type="function">
    <text evidence="14">Large subunit of the glutamine-dependent carbamoyl phosphate synthetase (CPSase). CPSase catalyzes the formation of carbamoyl phosphate from the ammonia moiety of glutamine, carbonate, and phosphate donated by ATP, constituting the first step of 2 biosynthetic pathways, one leading to arginine and/or urea and the other to pyrimidine nucleotides. The large subunit (synthetase) binds the substrates ammonia (free or transferred from glutamine from the small subunit), hydrogencarbonate and ATP and carries out an ATP-coupled ligase reaction, activating hydrogencarbonate by forming carboxy phosphate which reacts with ammonia to form carbamoyl phosphate.</text>
</comment>
<feature type="binding site" evidence="14">
    <location>
        <position position="721"/>
    </location>
    <ligand>
        <name>ATP</name>
        <dbReference type="ChEBI" id="CHEBI:30616"/>
        <label>2</label>
    </ligand>
</feature>
<feature type="binding site" evidence="14">
    <location>
        <position position="247"/>
    </location>
    <ligand>
        <name>ATP</name>
        <dbReference type="ChEBI" id="CHEBI:30616"/>
        <label>1</label>
    </ligand>
</feature>
<dbReference type="InterPro" id="IPR011607">
    <property type="entry name" value="MGS-like_dom"/>
</dbReference>
<evidence type="ECO:0000256" key="13">
    <source>
        <dbReference type="ARBA" id="ARBA00047359"/>
    </source>
</evidence>
<dbReference type="EMBL" id="BAAARJ010000001">
    <property type="protein sequence ID" value="GAA2593494.1"/>
    <property type="molecule type" value="Genomic_DNA"/>
</dbReference>
<evidence type="ECO:0000256" key="12">
    <source>
        <dbReference type="ARBA" id="ARBA00023211"/>
    </source>
</evidence>
<evidence type="ECO:0000259" key="16">
    <source>
        <dbReference type="PROSITE" id="PS51855"/>
    </source>
</evidence>
<keyword evidence="18" id="KW-1185">Reference proteome</keyword>
<comment type="caution">
    <text evidence="14">Lacks conserved residue(s) required for the propagation of feature annotation.</text>
</comment>
<feature type="binding site" evidence="14">
    <location>
        <position position="793"/>
    </location>
    <ligand>
        <name>ATP</name>
        <dbReference type="ChEBI" id="CHEBI:30616"/>
        <label>2</label>
    </ligand>
</feature>
<comment type="catalytic activity">
    <reaction evidence="13 14">
        <text>hydrogencarbonate + NH4(+) + 2 ATP = carbamoyl phosphate + 2 ADP + phosphate + 2 H(+)</text>
        <dbReference type="Rhea" id="RHEA:18029"/>
        <dbReference type="ChEBI" id="CHEBI:15378"/>
        <dbReference type="ChEBI" id="CHEBI:17544"/>
        <dbReference type="ChEBI" id="CHEBI:28938"/>
        <dbReference type="ChEBI" id="CHEBI:30616"/>
        <dbReference type="ChEBI" id="CHEBI:43474"/>
        <dbReference type="ChEBI" id="CHEBI:58228"/>
        <dbReference type="ChEBI" id="CHEBI:456216"/>
        <dbReference type="EC" id="6.3.4.16"/>
    </reaction>
</comment>
<dbReference type="EC" id="6.3.4.16" evidence="14"/>
<dbReference type="InterPro" id="IPR036897">
    <property type="entry name" value="CarbamoylP_synth_lsu_oligo_sf"/>
</dbReference>
<feature type="binding site" evidence="14">
    <location>
        <position position="129"/>
    </location>
    <ligand>
        <name>ATP</name>
        <dbReference type="ChEBI" id="CHEBI:30616"/>
        <label>1</label>
    </ligand>
</feature>
<dbReference type="HAMAP" id="MF_01210_B">
    <property type="entry name" value="CPSase_L_chain_B"/>
    <property type="match status" value="1"/>
</dbReference>
<dbReference type="NCBIfam" id="TIGR01369">
    <property type="entry name" value="CPSaseII_lrg"/>
    <property type="match status" value="1"/>
</dbReference>
<feature type="binding site" evidence="14">
    <location>
        <position position="305"/>
    </location>
    <ligand>
        <name>Mn(2+)</name>
        <dbReference type="ChEBI" id="CHEBI:29035"/>
        <label>1</label>
    </ligand>
</feature>
<feature type="binding site" evidence="14">
    <location>
        <position position="847"/>
    </location>
    <ligand>
        <name>Mg(2+)</name>
        <dbReference type="ChEBI" id="CHEBI:18420"/>
        <label>4</label>
    </ligand>
</feature>
<dbReference type="Gene3D" id="3.40.50.20">
    <property type="match status" value="2"/>
</dbReference>
<feature type="binding site" evidence="14">
    <location>
        <position position="307"/>
    </location>
    <ligand>
        <name>Mg(2+)</name>
        <dbReference type="ChEBI" id="CHEBI:18420"/>
        <label>2</label>
    </ligand>
</feature>
<evidence type="ECO:0000256" key="5">
    <source>
        <dbReference type="ARBA" id="ARBA00022605"/>
    </source>
</evidence>
<comment type="cofactor">
    <cofactor evidence="14">
        <name>Mg(2+)</name>
        <dbReference type="ChEBI" id="CHEBI:18420"/>
    </cofactor>
    <cofactor evidence="14">
        <name>Mn(2+)</name>
        <dbReference type="ChEBI" id="CHEBI:29035"/>
    </cofactor>
    <text evidence="14">Binds 4 Mg(2+) or Mn(2+) ions per subunit.</text>
</comment>
<dbReference type="PROSITE" id="PS51855">
    <property type="entry name" value="MGS"/>
    <property type="match status" value="1"/>
</dbReference>
<dbReference type="Pfam" id="PF02786">
    <property type="entry name" value="CPSase_L_D2"/>
    <property type="match status" value="2"/>
</dbReference>
<dbReference type="Pfam" id="PF02142">
    <property type="entry name" value="MGS"/>
    <property type="match status" value="1"/>
</dbReference>
<evidence type="ECO:0000256" key="7">
    <source>
        <dbReference type="ARBA" id="ARBA00022737"/>
    </source>
</evidence>
<keyword evidence="11 14" id="KW-0665">Pyrimidine biosynthesis</keyword>
<feature type="binding site" evidence="14">
    <location>
        <position position="794"/>
    </location>
    <ligand>
        <name>ATP</name>
        <dbReference type="ChEBI" id="CHEBI:30616"/>
        <label>2</label>
    </ligand>
</feature>
<feature type="domain" description="ATP-grasp" evidence="15">
    <location>
        <begin position="138"/>
        <end position="334"/>
    </location>
</feature>
<dbReference type="Gene3D" id="3.30.470.20">
    <property type="entry name" value="ATP-grasp fold, B domain"/>
    <property type="match status" value="2"/>
</dbReference>
<feature type="binding site" evidence="14">
    <location>
        <position position="835"/>
    </location>
    <ligand>
        <name>Mn(2+)</name>
        <dbReference type="ChEBI" id="CHEBI:29035"/>
        <label>3</label>
    </ligand>
</feature>
<evidence type="ECO:0000256" key="8">
    <source>
        <dbReference type="ARBA" id="ARBA00022741"/>
    </source>
</evidence>
<accession>A0ABP6C1L3</accession>
<dbReference type="PANTHER" id="PTHR11405:SF53">
    <property type="entry name" value="CARBAMOYL-PHOSPHATE SYNTHASE [AMMONIA], MITOCHONDRIAL"/>
    <property type="match status" value="1"/>
</dbReference>
<feature type="binding site" evidence="14">
    <location>
        <position position="305"/>
    </location>
    <ligand>
        <name>ATP</name>
        <dbReference type="ChEBI" id="CHEBI:30616"/>
        <label>1</label>
    </ligand>
</feature>
<feature type="binding site" evidence="14">
    <location>
        <position position="305"/>
    </location>
    <ligand>
        <name>Mg(2+)</name>
        <dbReference type="ChEBI" id="CHEBI:18420"/>
        <label>2</label>
    </ligand>
</feature>
<dbReference type="RefSeq" id="WP_344561331.1">
    <property type="nucleotide sequence ID" value="NZ_BAAARJ010000001.1"/>
</dbReference>
<dbReference type="CDD" id="cd01424">
    <property type="entry name" value="MGS_CPS_II"/>
    <property type="match status" value="1"/>
</dbReference>
<reference evidence="18" key="1">
    <citation type="journal article" date="2019" name="Int. J. Syst. Evol. Microbiol.">
        <title>The Global Catalogue of Microorganisms (GCM) 10K type strain sequencing project: providing services to taxonomists for standard genome sequencing and annotation.</title>
        <authorList>
            <consortium name="The Broad Institute Genomics Platform"/>
            <consortium name="The Broad Institute Genome Sequencing Center for Infectious Disease"/>
            <person name="Wu L."/>
            <person name="Ma J."/>
        </authorList>
    </citation>
    <scope>NUCLEOTIDE SEQUENCE [LARGE SCALE GENOMIC DNA]</scope>
    <source>
        <strain evidence="18">JCM 16373</strain>
    </source>
</reference>
<comment type="caution">
    <text evidence="17">The sequence shown here is derived from an EMBL/GenBank/DDBJ whole genome shotgun (WGS) entry which is preliminary data.</text>
</comment>
<dbReference type="InterPro" id="IPR036914">
    <property type="entry name" value="MGS-like_dom_sf"/>
</dbReference>
<feature type="binding site" evidence="14">
    <location>
        <position position="305"/>
    </location>
    <ligand>
        <name>Mn(2+)</name>
        <dbReference type="ChEBI" id="CHEBI:29035"/>
        <label>2</label>
    </ligand>
</feature>
<gene>
    <name evidence="14 17" type="primary">carB</name>
    <name evidence="17" type="ORF">GCM10009863_03220</name>
</gene>
<dbReference type="PROSITE" id="PS00867">
    <property type="entry name" value="CPSASE_2"/>
    <property type="match status" value="2"/>
</dbReference>
<dbReference type="NCBIfam" id="NF009455">
    <property type="entry name" value="PRK12815.1"/>
    <property type="match status" value="1"/>
</dbReference>
<feature type="binding site" evidence="14">
    <location>
        <position position="760"/>
    </location>
    <ligand>
        <name>ATP</name>
        <dbReference type="ChEBI" id="CHEBI:30616"/>
        <label>2</label>
    </ligand>
</feature>
<dbReference type="InterPro" id="IPR006275">
    <property type="entry name" value="CPSase_lsu"/>
</dbReference>
<dbReference type="SUPFAM" id="SSF52440">
    <property type="entry name" value="PreATP-grasp domain"/>
    <property type="match status" value="2"/>
</dbReference>
<feature type="binding site" evidence="14">
    <location>
        <position position="175"/>
    </location>
    <ligand>
        <name>ATP</name>
        <dbReference type="ChEBI" id="CHEBI:30616"/>
        <label>1</label>
    </ligand>
</feature>
<feature type="domain" description="MGS-like" evidence="16">
    <location>
        <begin position="958"/>
        <end position="1103"/>
    </location>
</feature>
<feature type="binding site" evidence="14">
    <location>
        <position position="307"/>
    </location>
    <ligand>
        <name>Mn(2+)</name>
        <dbReference type="ChEBI" id="CHEBI:29035"/>
        <label>2</label>
    </ligand>
</feature>
<comment type="catalytic activity">
    <reaction evidence="14">
        <text>hydrogencarbonate + L-glutamine + 2 ATP + H2O = carbamoyl phosphate + L-glutamate + 2 ADP + phosphate + 2 H(+)</text>
        <dbReference type="Rhea" id="RHEA:18633"/>
        <dbReference type="ChEBI" id="CHEBI:15377"/>
        <dbReference type="ChEBI" id="CHEBI:15378"/>
        <dbReference type="ChEBI" id="CHEBI:17544"/>
        <dbReference type="ChEBI" id="CHEBI:29985"/>
        <dbReference type="ChEBI" id="CHEBI:30616"/>
        <dbReference type="ChEBI" id="CHEBI:43474"/>
        <dbReference type="ChEBI" id="CHEBI:58228"/>
        <dbReference type="ChEBI" id="CHEBI:58359"/>
        <dbReference type="ChEBI" id="CHEBI:456216"/>
        <dbReference type="EC" id="6.3.5.5"/>
    </reaction>
</comment>
<feature type="binding site" evidence="14">
    <location>
        <position position="181"/>
    </location>
    <ligand>
        <name>ATP</name>
        <dbReference type="ChEBI" id="CHEBI:30616"/>
        <label>1</label>
    </ligand>
</feature>
<feature type="binding site" evidence="14">
    <location>
        <position position="221"/>
    </location>
    <ligand>
        <name>ATP</name>
        <dbReference type="ChEBI" id="CHEBI:30616"/>
        <label>1</label>
    </ligand>
</feature>
<dbReference type="Pfam" id="PF02787">
    <property type="entry name" value="CPSase_L_D3"/>
    <property type="match status" value="1"/>
</dbReference>
<dbReference type="SMART" id="SM00851">
    <property type="entry name" value="MGS"/>
    <property type="match status" value="1"/>
</dbReference>
<dbReference type="PANTHER" id="PTHR11405">
    <property type="entry name" value="CARBAMOYLTRANSFERASE FAMILY MEMBER"/>
    <property type="match status" value="1"/>
</dbReference>
<keyword evidence="9 14" id="KW-0067">ATP-binding</keyword>
<protein>
    <recommendedName>
        <fullName evidence="14">Carbamoyl phosphate synthase large chain</fullName>
        <ecNumber evidence="14">6.3.4.16</ecNumber>
        <ecNumber evidence="14">6.3.5.5</ecNumber>
    </recommendedName>
    <alternativeName>
        <fullName evidence="14">Carbamoyl phosphate synthetase ammonia chain</fullName>
    </alternativeName>
</protein>
<evidence type="ECO:0000256" key="6">
    <source>
        <dbReference type="ARBA" id="ARBA00022723"/>
    </source>
</evidence>
<feature type="region of interest" description="Allosteric domain" evidence="14">
    <location>
        <begin position="958"/>
        <end position="1106"/>
    </location>
</feature>
<feature type="binding site" evidence="14">
    <location>
        <position position="847"/>
    </location>
    <ligand>
        <name>ATP</name>
        <dbReference type="ChEBI" id="CHEBI:30616"/>
        <label>2</label>
    </ligand>
</feature>
<feature type="binding site" evidence="14">
    <location>
        <position position="847"/>
    </location>
    <ligand>
        <name>Mg(2+)</name>
        <dbReference type="ChEBI" id="CHEBI:18420"/>
        <label>3</label>
    </ligand>
</feature>
<evidence type="ECO:0000256" key="3">
    <source>
        <dbReference type="ARBA" id="ARBA00022571"/>
    </source>
</evidence>
<dbReference type="SUPFAM" id="SSF56059">
    <property type="entry name" value="Glutathione synthetase ATP-binding domain-like"/>
    <property type="match status" value="2"/>
</dbReference>
<dbReference type="SUPFAM" id="SSF52335">
    <property type="entry name" value="Methylglyoxal synthase-like"/>
    <property type="match status" value="1"/>
</dbReference>
<dbReference type="PROSITE" id="PS50975">
    <property type="entry name" value="ATP_GRASP"/>
    <property type="match status" value="2"/>
</dbReference>
<dbReference type="Gene3D" id="3.40.50.1380">
    <property type="entry name" value="Methylglyoxal synthase-like domain"/>
    <property type="match status" value="1"/>
</dbReference>
<dbReference type="NCBIfam" id="NF003671">
    <property type="entry name" value="PRK05294.1"/>
    <property type="match status" value="1"/>
</dbReference>
<keyword evidence="5 14" id="KW-0028">Amino-acid biosynthesis</keyword>
<feature type="region of interest" description="Carboxyphosphate synthetic domain" evidence="14">
    <location>
        <begin position="1"/>
        <end position="408"/>
    </location>
</feature>